<feature type="transmembrane region" description="Helical" evidence="10">
    <location>
        <begin position="6"/>
        <end position="27"/>
    </location>
</feature>
<keyword evidence="8" id="KW-0325">Glycoprotein</keyword>
<reference evidence="13" key="1">
    <citation type="submission" date="2024-04" db="EMBL/GenBank/DDBJ databases">
        <title>Salinicola lusitanus LLJ914,a marine bacterium isolated from the Okinawa Trough.</title>
        <authorList>
            <person name="Li J."/>
        </authorList>
    </citation>
    <scope>NUCLEOTIDE SEQUENCE [LARGE SCALE GENOMIC DNA]</scope>
</reference>
<evidence type="ECO:0000256" key="3">
    <source>
        <dbReference type="ARBA" id="ARBA00022692"/>
    </source>
</evidence>
<keyword evidence="4 10" id="KW-1133">Transmembrane helix</keyword>
<dbReference type="Proteomes" id="UP001460270">
    <property type="component" value="Unassembled WGS sequence"/>
</dbReference>
<feature type="transmembrane region" description="Helical" evidence="10">
    <location>
        <begin position="290"/>
        <end position="314"/>
    </location>
</feature>
<keyword evidence="3 10" id="KW-0812">Transmembrane</keyword>
<accession>A0AAW0NAQ8</accession>
<dbReference type="PROSITE" id="PS50262">
    <property type="entry name" value="G_PROTEIN_RECEP_F1_2"/>
    <property type="match status" value="1"/>
</dbReference>
<evidence type="ECO:0000256" key="1">
    <source>
        <dbReference type="ARBA" id="ARBA00004651"/>
    </source>
</evidence>
<dbReference type="EMBL" id="JBBPFD010000019">
    <property type="protein sequence ID" value="KAK7887285.1"/>
    <property type="molecule type" value="Genomic_DNA"/>
</dbReference>
<dbReference type="GO" id="GO:0005886">
    <property type="term" value="C:plasma membrane"/>
    <property type="evidence" value="ECO:0007669"/>
    <property type="project" value="UniProtKB-SubCell"/>
</dbReference>
<gene>
    <name evidence="12" type="ORF">WMY93_026906</name>
</gene>
<protein>
    <recommendedName>
        <fullName evidence="11">G-protein coupled receptors family 1 profile domain-containing protein</fullName>
    </recommendedName>
</protein>
<evidence type="ECO:0000256" key="10">
    <source>
        <dbReference type="SAM" id="Phobius"/>
    </source>
</evidence>
<keyword evidence="9" id="KW-0807">Transducer</keyword>
<evidence type="ECO:0000256" key="4">
    <source>
        <dbReference type="ARBA" id="ARBA00022989"/>
    </source>
</evidence>
<evidence type="ECO:0000256" key="5">
    <source>
        <dbReference type="ARBA" id="ARBA00023040"/>
    </source>
</evidence>
<evidence type="ECO:0000256" key="9">
    <source>
        <dbReference type="ARBA" id="ARBA00023224"/>
    </source>
</evidence>
<comment type="caution">
    <text evidence="12">The sequence shown here is derived from an EMBL/GenBank/DDBJ whole genome shotgun (WGS) entry which is preliminary data.</text>
</comment>
<comment type="subcellular location">
    <subcellularLocation>
        <location evidence="1">Cell membrane</location>
        <topology evidence="1">Multi-pass membrane protein</topology>
    </subcellularLocation>
</comment>
<dbReference type="InterPro" id="IPR017452">
    <property type="entry name" value="GPCR_Rhodpsn_7TM"/>
</dbReference>
<feature type="transmembrane region" description="Helical" evidence="10">
    <location>
        <begin position="247"/>
        <end position="269"/>
    </location>
</feature>
<evidence type="ECO:0000256" key="8">
    <source>
        <dbReference type="ARBA" id="ARBA00023180"/>
    </source>
</evidence>
<evidence type="ECO:0000313" key="12">
    <source>
        <dbReference type="EMBL" id="KAK7887285.1"/>
    </source>
</evidence>
<evidence type="ECO:0000256" key="6">
    <source>
        <dbReference type="ARBA" id="ARBA00023136"/>
    </source>
</evidence>
<evidence type="ECO:0000259" key="11">
    <source>
        <dbReference type="PROSITE" id="PS50262"/>
    </source>
</evidence>
<keyword evidence="7" id="KW-0675">Receptor</keyword>
<keyword evidence="5" id="KW-0297">G-protein coupled receptor</keyword>
<evidence type="ECO:0000313" key="13">
    <source>
        <dbReference type="Proteomes" id="UP001460270"/>
    </source>
</evidence>
<evidence type="ECO:0000256" key="7">
    <source>
        <dbReference type="ARBA" id="ARBA00023170"/>
    </source>
</evidence>
<dbReference type="SUPFAM" id="SSF81321">
    <property type="entry name" value="Family A G protein-coupled receptor-like"/>
    <property type="match status" value="1"/>
</dbReference>
<feature type="domain" description="G-protein coupled receptors family 1 profile" evidence="11">
    <location>
        <begin position="101"/>
        <end position="343"/>
    </location>
</feature>
<keyword evidence="2" id="KW-1003">Cell membrane</keyword>
<feature type="transmembrane region" description="Helical" evidence="10">
    <location>
        <begin position="96"/>
        <end position="119"/>
    </location>
</feature>
<feature type="transmembrane region" description="Helical" evidence="10">
    <location>
        <begin position="131"/>
        <end position="151"/>
    </location>
</feature>
<dbReference type="PANTHER" id="PTHR24246">
    <property type="entry name" value="OLFACTORY RECEPTOR AND ADENOSINE RECEPTOR"/>
    <property type="match status" value="1"/>
</dbReference>
<feature type="transmembrane region" description="Helical" evidence="10">
    <location>
        <begin position="320"/>
        <end position="343"/>
    </location>
</feature>
<feature type="transmembrane region" description="Helical" evidence="10">
    <location>
        <begin position="56"/>
        <end position="76"/>
    </location>
</feature>
<keyword evidence="13" id="KW-1185">Reference proteome</keyword>
<organism evidence="12 13">
    <name type="scientific">Mugilogobius chulae</name>
    <name type="common">yellowstripe goby</name>
    <dbReference type="NCBI Taxonomy" id="88201"/>
    <lineage>
        <taxon>Eukaryota</taxon>
        <taxon>Metazoa</taxon>
        <taxon>Chordata</taxon>
        <taxon>Craniata</taxon>
        <taxon>Vertebrata</taxon>
        <taxon>Euteleostomi</taxon>
        <taxon>Actinopterygii</taxon>
        <taxon>Neopterygii</taxon>
        <taxon>Teleostei</taxon>
        <taxon>Neoteleostei</taxon>
        <taxon>Acanthomorphata</taxon>
        <taxon>Gobiaria</taxon>
        <taxon>Gobiiformes</taxon>
        <taxon>Gobioidei</taxon>
        <taxon>Gobiidae</taxon>
        <taxon>Gobionellinae</taxon>
        <taxon>Mugilogobius</taxon>
    </lineage>
</organism>
<dbReference type="GO" id="GO:0004930">
    <property type="term" value="F:G protein-coupled receptor activity"/>
    <property type="evidence" value="ECO:0007669"/>
    <property type="project" value="UniProtKB-KW"/>
</dbReference>
<keyword evidence="6 10" id="KW-0472">Membrane</keyword>
<dbReference type="AlphaFoldDB" id="A0AAW0NAQ8"/>
<sequence length="408" mass="45044">MELMWLYSTCQYILFIGVIACSGRLCLRVRRTTSVEDILQGPPLSKPWSVSDCLRLSLGLVGALGGAVELPVTVILNQRNPTCLYTCITLVCGPLLIRHFTMFLVMLLSLDAHLLHLLAHRYPAVVTRRRALCLVLLSWVASILSSFAQFIGPDVLHTWQGSGGYGGLDKGTAGLELGENWTTSSSTTTQYPKYYKDVKVIGKFLPYGGFLSKFYVEDMHNFTYAQIHSSHWGVCSADTLLSPSFLVYVYGITVFLLPLVCLLGIYLNLLCMKPKETEELAKSAFSQLRFLALSIFLLVILCAPVHIIHCLVLFSPQTPVPVWVHGAASYLFQAYSIVPQVLFTPAKRRTNRLMEVFSLPTRPHLHPPVAALDTTGGKAVHKALCAAVQADQWASAKDALKAKVCPDV</sequence>
<proteinExistence type="predicted"/>
<dbReference type="PANTHER" id="PTHR24246:SF27">
    <property type="entry name" value="ADENOSINE RECEPTOR, ISOFORM A"/>
    <property type="match status" value="1"/>
</dbReference>
<name>A0AAW0NAQ8_9GOBI</name>
<evidence type="ECO:0000256" key="2">
    <source>
        <dbReference type="ARBA" id="ARBA00022475"/>
    </source>
</evidence>
<dbReference type="Gene3D" id="1.20.1070.10">
    <property type="entry name" value="Rhodopsin 7-helix transmembrane proteins"/>
    <property type="match status" value="1"/>
</dbReference>